<keyword evidence="8 10" id="KW-0472">Membrane</keyword>
<dbReference type="AlphaFoldDB" id="D6Z322"/>
<keyword evidence="2" id="KW-0813">Transport</keyword>
<evidence type="ECO:0000256" key="3">
    <source>
        <dbReference type="ARBA" id="ARBA00022449"/>
    </source>
</evidence>
<dbReference type="NCBIfam" id="TIGR00797">
    <property type="entry name" value="matE"/>
    <property type="match status" value="1"/>
</dbReference>
<feature type="transmembrane region" description="Helical" evidence="10">
    <location>
        <begin position="105"/>
        <end position="127"/>
    </location>
</feature>
<dbReference type="InterPro" id="IPR050222">
    <property type="entry name" value="MATE_MdtK"/>
</dbReference>
<feature type="transmembrane region" description="Helical" evidence="10">
    <location>
        <begin position="212"/>
        <end position="234"/>
    </location>
</feature>
<dbReference type="PANTHER" id="PTHR43298:SF2">
    <property type="entry name" value="FMN_FAD EXPORTER YEEO-RELATED"/>
    <property type="match status" value="1"/>
</dbReference>
<dbReference type="Pfam" id="PF01554">
    <property type="entry name" value="MatE"/>
    <property type="match status" value="2"/>
</dbReference>
<evidence type="ECO:0000313" key="12">
    <source>
        <dbReference type="Proteomes" id="UP000001508"/>
    </source>
</evidence>
<dbReference type="InterPro" id="IPR002528">
    <property type="entry name" value="MATE_fam"/>
</dbReference>
<evidence type="ECO:0000256" key="7">
    <source>
        <dbReference type="ARBA" id="ARBA00023065"/>
    </source>
</evidence>
<feature type="transmembrane region" description="Helical" evidence="10">
    <location>
        <begin position="370"/>
        <end position="390"/>
    </location>
</feature>
<feature type="transmembrane region" description="Helical" evidence="10">
    <location>
        <begin position="67"/>
        <end position="93"/>
    </location>
</feature>
<dbReference type="GO" id="GO:0005886">
    <property type="term" value="C:plasma membrane"/>
    <property type="evidence" value="ECO:0007669"/>
    <property type="project" value="UniProtKB-SubCell"/>
</dbReference>
<dbReference type="Proteomes" id="UP000001508">
    <property type="component" value="Chromosome"/>
</dbReference>
<dbReference type="GO" id="GO:0042910">
    <property type="term" value="F:xenobiotic transmembrane transporter activity"/>
    <property type="evidence" value="ECO:0007669"/>
    <property type="project" value="InterPro"/>
</dbReference>
<proteinExistence type="predicted"/>
<dbReference type="GO" id="GO:0006811">
    <property type="term" value="P:monoatomic ion transport"/>
    <property type="evidence" value="ECO:0007669"/>
    <property type="project" value="UniProtKB-KW"/>
</dbReference>
<keyword evidence="3" id="KW-0050">Antiport</keyword>
<protein>
    <recommendedName>
        <fullName evidence="9">Multidrug-efflux transporter</fullName>
    </recommendedName>
</protein>
<evidence type="ECO:0000256" key="8">
    <source>
        <dbReference type="ARBA" id="ARBA00023136"/>
    </source>
</evidence>
<dbReference type="HOGENOM" id="CLU_012893_6_0_7"/>
<name>D6Z322_DESAT</name>
<dbReference type="KEGG" id="dak:DaAHT2_1251"/>
<dbReference type="STRING" id="589865.DaAHT2_1251"/>
<keyword evidence="5 10" id="KW-0812">Transmembrane</keyword>
<dbReference type="eggNOG" id="COG0534">
    <property type="taxonomic scope" value="Bacteria"/>
</dbReference>
<evidence type="ECO:0000256" key="1">
    <source>
        <dbReference type="ARBA" id="ARBA00004651"/>
    </source>
</evidence>
<feature type="transmembrane region" description="Helical" evidence="10">
    <location>
        <begin position="254"/>
        <end position="283"/>
    </location>
</feature>
<evidence type="ECO:0000256" key="10">
    <source>
        <dbReference type="SAM" id="Phobius"/>
    </source>
</evidence>
<dbReference type="GO" id="GO:0015297">
    <property type="term" value="F:antiporter activity"/>
    <property type="evidence" value="ECO:0007669"/>
    <property type="project" value="UniProtKB-KW"/>
</dbReference>
<feature type="transmembrane region" description="Helical" evidence="10">
    <location>
        <begin position="433"/>
        <end position="454"/>
    </location>
</feature>
<dbReference type="InterPro" id="IPR048279">
    <property type="entry name" value="MdtK-like"/>
</dbReference>
<evidence type="ECO:0000313" key="11">
    <source>
        <dbReference type="EMBL" id="ADH85947.1"/>
    </source>
</evidence>
<accession>D6Z322</accession>
<evidence type="ECO:0000256" key="9">
    <source>
        <dbReference type="ARBA" id="ARBA00031636"/>
    </source>
</evidence>
<evidence type="ECO:0000256" key="6">
    <source>
        <dbReference type="ARBA" id="ARBA00022989"/>
    </source>
</evidence>
<keyword evidence="7" id="KW-0406">Ion transport</keyword>
<dbReference type="InParanoid" id="D6Z322"/>
<dbReference type="PANTHER" id="PTHR43298">
    <property type="entry name" value="MULTIDRUG RESISTANCE PROTEIN NORM-RELATED"/>
    <property type="match status" value="1"/>
</dbReference>
<comment type="subcellular location">
    <subcellularLocation>
        <location evidence="1">Cell membrane</location>
        <topology evidence="1">Multi-pass membrane protein</topology>
    </subcellularLocation>
</comment>
<reference evidence="12" key="1">
    <citation type="submission" date="2010-02" db="EMBL/GenBank/DDBJ databases">
        <title>Complete sequence of Desulfurivibrio alkaliphilus AHT2.</title>
        <authorList>
            <consortium name="US DOE Joint Genome Institute"/>
            <person name="Pitluck S."/>
            <person name="Chertkov O."/>
            <person name="Detter J.C."/>
            <person name="Han C."/>
            <person name="Tapia R."/>
            <person name="Larimer F."/>
            <person name="Land M."/>
            <person name="Hauser L."/>
            <person name="Kyrpides N."/>
            <person name="Mikhailova N."/>
            <person name="Sorokin D.Y."/>
            <person name="Muyzer G."/>
            <person name="Woyke T."/>
        </authorList>
    </citation>
    <scope>NUCLEOTIDE SEQUENCE [LARGE SCALE GENOMIC DNA]</scope>
    <source>
        <strain evidence="12">DSM 19089 / UNIQEM U267 / AHT2</strain>
    </source>
</reference>
<dbReference type="CDD" id="cd13131">
    <property type="entry name" value="MATE_NorM_like"/>
    <property type="match status" value="1"/>
</dbReference>
<feature type="transmembrane region" description="Helical" evidence="10">
    <location>
        <begin position="324"/>
        <end position="350"/>
    </location>
</feature>
<dbReference type="FunCoup" id="D6Z322">
    <property type="interactions" value="154"/>
</dbReference>
<evidence type="ECO:0000256" key="2">
    <source>
        <dbReference type="ARBA" id="ARBA00022448"/>
    </source>
</evidence>
<feature type="transmembrane region" description="Helical" evidence="10">
    <location>
        <begin position="139"/>
        <end position="160"/>
    </location>
</feature>
<organism evidence="11 12">
    <name type="scientific">Desulfurivibrio alkaliphilus (strain DSM 19089 / UNIQEM U267 / AHT2)</name>
    <dbReference type="NCBI Taxonomy" id="589865"/>
    <lineage>
        <taxon>Bacteria</taxon>
        <taxon>Pseudomonadati</taxon>
        <taxon>Thermodesulfobacteriota</taxon>
        <taxon>Desulfobulbia</taxon>
        <taxon>Desulfobulbales</taxon>
        <taxon>Desulfobulbaceae</taxon>
        <taxon>Desulfurivibrio</taxon>
    </lineage>
</organism>
<evidence type="ECO:0000256" key="4">
    <source>
        <dbReference type="ARBA" id="ARBA00022475"/>
    </source>
</evidence>
<evidence type="ECO:0000256" key="5">
    <source>
        <dbReference type="ARBA" id="ARBA00022692"/>
    </source>
</evidence>
<sequence>MVKRAMPKPEPSISLAAGLTELRQLWRLSLPLILAQLSHMAMGFVDTVMAGRVSPADLAAVAIGSSVWFPVMLFVAGVLMAITPIVAQLYGAANHDRIPTSLRQGLWMALVLGLGGFLLLGNMEWLLKLLDLEPEVRRLAAGYLSAVAWGFPALALYQALRSFSEGVSLTRPIMLIGFLGLACNIPANYIFIYGKLGLPPMGGVGCGWATALVMWVMMLALAGLILYGRGYRFLPPLFAWERPDFKKIVHMLRLGFPIGISFFIETSLFAAIALLVASLGAVVVAGHQVALNFTSLLFMVPLSFSQAITIRVGQAIGRREPAKARFAALCGALTTLTTAVLFATAILLWAPAIATLYTPDLEVRQVAANLLFFAALFQISDAIQVSAAGALRGYKDTRVPMFITFFAFWFVGLPLGYLLGLSEPVGLHLGAQGFWIGLVAGLTTAAILQSARLWHVSHPRNRP</sequence>
<dbReference type="PIRSF" id="PIRSF006603">
    <property type="entry name" value="DinF"/>
    <property type="match status" value="1"/>
</dbReference>
<dbReference type="EMBL" id="CP001940">
    <property type="protein sequence ID" value="ADH85947.1"/>
    <property type="molecule type" value="Genomic_DNA"/>
</dbReference>
<feature type="transmembrane region" description="Helical" evidence="10">
    <location>
        <begin position="289"/>
        <end position="312"/>
    </location>
</feature>
<keyword evidence="6 10" id="KW-1133">Transmembrane helix</keyword>
<gene>
    <name evidence="11" type="ordered locus">DaAHT2_1251</name>
</gene>
<feature type="transmembrane region" description="Helical" evidence="10">
    <location>
        <begin position="172"/>
        <end position="192"/>
    </location>
</feature>
<keyword evidence="4" id="KW-1003">Cell membrane</keyword>
<keyword evidence="12" id="KW-1185">Reference proteome</keyword>
<feature type="transmembrane region" description="Helical" evidence="10">
    <location>
        <begin position="402"/>
        <end position="421"/>
    </location>
</feature>